<sequence>MTGRTFWDRRRAAVEAEAQAEARATADADIAAREAELAEVDDAEILASLDLPDPETLGPGDDFKAFLTDVVPARIKTRALRRLWITNPVLANVDGLLDYGDDFTDAAMAVEHIQTAYQVGKGMTAHVEELARQAEAAAEKAAQDSQLPEADGAEGDATPEAESELAVAATAPAPDADPAMAQGPIDAGTAPQPDADPTAVAEAAPQEFDDEMPLQAAPRRMRFVFDSAEETA</sequence>
<organism evidence="2 3">
    <name type="scientific">Tritonibacter horizontis</name>
    <dbReference type="NCBI Taxonomy" id="1768241"/>
    <lineage>
        <taxon>Bacteria</taxon>
        <taxon>Pseudomonadati</taxon>
        <taxon>Pseudomonadota</taxon>
        <taxon>Alphaproteobacteria</taxon>
        <taxon>Rhodobacterales</taxon>
        <taxon>Paracoccaceae</taxon>
        <taxon>Tritonibacter</taxon>
    </lineage>
</organism>
<dbReference type="OrthoDB" id="8100830at2"/>
<evidence type="ECO:0000313" key="3">
    <source>
        <dbReference type="Proteomes" id="UP000068382"/>
    </source>
</evidence>
<dbReference type="Pfam" id="PF11748">
    <property type="entry name" value="DUF3306"/>
    <property type="match status" value="1"/>
</dbReference>
<feature type="region of interest" description="Disordered" evidence="1">
    <location>
        <begin position="136"/>
        <end position="217"/>
    </location>
</feature>
<protein>
    <recommendedName>
        <fullName evidence="4">DUF3306 domain-containing protein</fullName>
    </recommendedName>
</protein>
<evidence type="ECO:0008006" key="4">
    <source>
        <dbReference type="Google" id="ProtNLM"/>
    </source>
</evidence>
<comment type="caution">
    <text evidence="2">The sequence shown here is derived from an EMBL/GenBank/DDBJ whole genome shotgun (WGS) entry which is preliminary data.</text>
</comment>
<feature type="compositionally biased region" description="Low complexity" evidence="1">
    <location>
        <begin position="164"/>
        <end position="181"/>
    </location>
</feature>
<dbReference type="PATRIC" id="fig|1768241.3.peg.4779"/>
<dbReference type="InterPro" id="IPR021735">
    <property type="entry name" value="DUF3306"/>
</dbReference>
<reference evidence="2 3" key="1">
    <citation type="submission" date="2015-12" db="EMBL/GenBank/DDBJ databases">
        <title>Genome sequence of the marine Rhodobacteraceae strain O3.65, Candidatus Tritonibacter horizontis.</title>
        <authorList>
            <person name="Poehlein A."/>
            <person name="Giebel H.A."/>
            <person name="Voget S."/>
            <person name="Brinkhoff T."/>
        </authorList>
    </citation>
    <scope>NUCLEOTIDE SEQUENCE [LARGE SCALE GENOMIC DNA]</scope>
    <source>
        <strain evidence="2 3">O3.65</strain>
    </source>
</reference>
<dbReference type="Proteomes" id="UP000068382">
    <property type="component" value="Unassembled WGS sequence"/>
</dbReference>
<feature type="compositionally biased region" description="Acidic residues" evidence="1">
    <location>
        <begin position="151"/>
        <end position="163"/>
    </location>
</feature>
<dbReference type="RefSeq" id="WP_068249069.1">
    <property type="nucleotide sequence ID" value="NZ_LPUY01000138.1"/>
</dbReference>
<dbReference type="EMBL" id="LPUY01000138">
    <property type="protein sequence ID" value="KUP90711.1"/>
    <property type="molecule type" value="Genomic_DNA"/>
</dbReference>
<keyword evidence="3" id="KW-1185">Reference proteome</keyword>
<dbReference type="AlphaFoldDB" id="A0A132BQP6"/>
<name>A0A132BQP6_9RHOB</name>
<proteinExistence type="predicted"/>
<evidence type="ECO:0000313" key="2">
    <source>
        <dbReference type="EMBL" id="KUP90711.1"/>
    </source>
</evidence>
<evidence type="ECO:0000256" key="1">
    <source>
        <dbReference type="SAM" id="MobiDB-lite"/>
    </source>
</evidence>
<gene>
    <name evidence="2" type="ORF">TRIHO_45780</name>
</gene>
<accession>A0A132BQP6</accession>